<evidence type="ECO:0000256" key="1">
    <source>
        <dbReference type="SAM" id="SignalP"/>
    </source>
</evidence>
<feature type="chain" id="PRO_5046769100" description="Secreted protein" evidence="1">
    <location>
        <begin position="25"/>
        <end position="496"/>
    </location>
</feature>
<evidence type="ECO:0000313" key="2">
    <source>
        <dbReference type="EMBL" id="GAA4725026.1"/>
    </source>
</evidence>
<reference evidence="3" key="1">
    <citation type="journal article" date="2019" name="Int. J. Syst. Evol. Microbiol.">
        <title>The Global Catalogue of Microorganisms (GCM) 10K type strain sequencing project: providing services to taxonomists for standard genome sequencing and annotation.</title>
        <authorList>
            <consortium name="The Broad Institute Genomics Platform"/>
            <consortium name="The Broad Institute Genome Sequencing Center for Infectious Disease"/>
            <person name="Wu L."/>
            <person name="Ma J."/>
        </authorList>
    </citation>
    <scope>NUCLEOTIDE SEQUENCE [LARGE SCALE GENOMIC DNA]</scope>
    <source>
        <strain evidence="3">JCM 18961</strain>
    </source>
</reference>
<gene>
    <name evidence="2" type="ORF">GCM10025782_23890</name>
</gene>
<dbReference type="RefSeq" id="WP_345503566.1">
    <property type="nucleotide sequence ID" value="NZ_BAABLO010000011.1"/>
</dbReference>
<dbReference type="Proteomes" id="UP001500556">
    <property type="component" value="Unassembled WGS sequence"/>
</dbReference>
<keyword evidence="3" id="KW-1185">Reference proteome</keyword>
<evidence type="ECO:0008006" key="4">
    <source>
        <dbReference type="Google" id="ProtNLM"/>
    </source>
</evidence>
<sequence>MNVSVSGIARTVLVAAAGAGLVLAATQSQGAIALGAKAADDSRVSGSTDPVRGSTVVCPGPELRGVPGVDDVPLGVRVAAAAAPTAALAGVTPVSAPGSVALTAVPGGTAKDKATLRGDTAAADVAGRAGVLAEASQSMAPGLAAAQSWLVPSGDHRALVSSTCTQAGSDFWVLAGGGAPGRQERLVLTNPGGNAVTVDLTLHGPDGKLASPQGKGIVVPARGRTSFLVDSISGDVASPALHVVAEGGVVAAAVNDSWLDGTRPAGSDDAVPTAPPSRDQVIPAVQVAGPAVLRVAVPGDAEAVVQARVLTATGPRALPTGSVTRLDGGQVRDIDLSRLPFGTVGIQVRADVPVVAAAMVARGNPGAPSDFAWSSSTPALTGVAGLPLMDPSGSPKPLARGLGLSATGDSAVVEVVTVDASGTAKTQRVTVAKDSSATLNLAGTTSVWVRQVSGKGQVHGGVISAISVADGTLITSTPLLDAALRTTSVSLREVRH</sequence>
<evidence type="ECO:0000313" key="3">
    <source>
        <dbReference type="Proteomes" id="UP001500556"/>
    </source>
</evidence>
<proteinExistence type="predicted"/>
<name>A0ABP8YCW4_9MICO</name>
<comment type="caution">
    <text evidence="2">The sequence shown here is derived from an EMBL/GenBank/DDBJ whole genome shotgun (WGS) entry which is preliminary data.</text>
</comment>
<accession>A0ABP8YCW4</accession>
<dbReference type="InterPro" id="IPR043777">
    <property type="entry name" value="DUF5719"/>
</dbReference>
<organism evidence="2 3">
    <name type="scientific">Pedococcus ginsenosidimutans</name>
    <dbReference type="NCBI Taxonomy" id="490570"/>
    <lineage>
        <taxon>Bacteria</taxon>
        <taxon>Bacillati</taxon>
        <taxon>Actinomycetota</taxon>
        <taxon>Actinomycetes</taxon>
        <taxon>Micrococcales</taxon>
        <taxon>Intrasporangiaceae</taxon>
        <taxon>Pedococcus</taxon>
    </lineage>
</organism>
<feature type="signal peptide" evidence="1">
    <location>
        <begin position="1"/>
        <end position="24"/>
    </location>
</feature>
<protein>
    <recommendedName>
        <fullName evidence="4">Secreted protein</fullName>
    </recommendedName>
</protein>
<dbReference type="Pfam" id="PF18986">
    <property type="entry name" value="DUF5719"/>
    <property type="match status" value="1"/>
</dbReference>
<dbReference type="EMBL" id="BAABLO010000011">
    <property type="protein sequence ID" value="GAA4725026.1"/>
    <property type="molecule type" value="Genomic_DNA"/>
</dbReference>
<keyword evidence="1" id="KW-0732">Signal</keyword>